<sequence length="183" mass="20560">CYCCWTLGIIINGGHSKYRDITRWTGDFKANSISFVGVMERKRPGIAGHSYLEETKKLYGNMQLICEAYHLMKYVLGMEKSGMVKTFEDSIKEPYTLVAQDVGQEDIGKSSSNLEDGSGSCHPHWRTSHCSHGTMVSEGQEDSCRLCLSPRSSLSSKLNLLRQTAAKFDDPLNYGLIFFIWKG</sequence>
<evidence type="ECO:0000313" key="2">
    <source>
        <dbReference type="Proteomes" id="UP000700334"/>
    </source>
</evidence>
<feature type="non-terminal residue" evidence="1">
    <location>
        <position position="183"/>
    </location>
</feature>
<dbReference type="UniPathway" id="UPA00115">
    <property type="reaction ID" value="UER00410"/>
</dbReference>
<dbReference type="GO" id="GO:0004616">
    <property type="term" value="F:phosphogluconate dehydrogenase (decarboxylating) activity"/>
    <property type="evidence" value="ECO:0007669"/>
    <property type="project" value="InterPro"/>
</dbReference>
<protein>
    <submittedName>
        <fullName evidence="1">Uncharacterized protein</fullName>
    </submittedName>
</protein>
<evidence type="ECO:0000313" key="1">
    <source>
        <dbReference type="EMBL" id="KAG8511534.1"/>
    </source>
</evidence>
<dbReference type="EMBL" id="JAGFMF010011830">
    <property type="protein sequence ID" value="KAG8511534.1"/>
    <property type="molecule type" value="Genomic_DNA"/>
</dbReference>
<dbReference type="AlphaFoldDB" id="A0A8J6AHJ6"/>
<name>A0A8J6AHJ6_GALPY</name>
<keyword evidence="2" id="KW-1185">Reference proteome</keyword>
<dbReference type="Gene3D" id="1.10.1040.10">
    <property type="entry name" value="N-(1-d-carboxylethyl)-l-norvaline Dehydrogenase, domain 2"/>
    <property type="match status" value="1"/>
</dbReference>
<dbReference type="Proteomes" id="UP000700334">
    <property type="component" value="Unassembled WGS sequence"/>
</dbReference>
<feature type="non-terminal residue" evidence="1">
    <location>
        <position position="1"/>
    </location>
</feature>
<dbReference type="InterPro" id="IPR013328">
    <property type="entry name" value="6PGD_dom2"/>
</dbReference>
<dbReference type="PANTHER" id="PTHR11811">
    <property type="entry name" value="6-PHOSPHOGLUCONATE DEHYDROGENASE"/>
    <property type="match status" value="1"/>
</dbReference>
<proteinExistence type="predicted"/>
<gene>
    <name evidence="1" type="ORF">J0S82_008758</name>
</gene>
<organism evidence="1 2">
    <name type="scientific">Galemys pyrenaicus</name>
    <name type="common">Iberian desman</name>
    <name type="synonym">Pyrenean desman</name>
    <dbReference type="NCBI Taxonomy" id="202257"/>
    <lineage>
        <taxon>Eukaryota</taxon>
        <taxon>Metazoa</taxon>
        <taxon>Chordata</taxon>
        <taxon>Craniata</taxon>
        <taxon>Vertebrata</taxon>
        <taxon>Euteleostomi</taxon>
        <taxon>Mammalia</taxon>
        <taxon>Eutheria</taxon>
        <taxon>Laurasiatheria</taxon>
        <taxon>Eulipotyphla</taxon>
        <taxon>Talpidae</taxon>
        <taxon>Galemys</taxon>
    </lineage>
</organism>
<dbReference type="InterPro" id="IPR006183">
    <property type="entry name" value="Pgluconate_DH"/>
</dbReference>
<accession>A0A8J6AHJ6</accession>
<dbReference type="GO" id="GO:0006098">
    <property type="term" value="P:pentose-phosphate shunt"/>
    <property type="evidence" value="ECO:0007669"/>
    <property type="project" value="UniProtKB-UniPathway"/>
</dbReference>
<comment type="caution">
    <text evidence="1">The sequence shown here is derived from an EMBL/GenBank/DDBJ whole genome shotgun (WGS) entry which is preliminary data.</text>
</comment>
<reference evidence="1" key="1">
    <citation type="journal article" date="2021" name="Evol. Appl.">
        <title>The genome of the Pyrenean desman and the effects of bottlenecks and inbreeding on the genomic landscape of an endangered species.</title>
        <authorList>
            <person name="Escoda L."/>
            <person name="Castresana J."/>
        </authorList>
    </citation>
    <scope>NUCLEOTIDE SEQUENCE</scope>
    <source>
        <strain evidence="1">IBE-C5619</strain>
    </source>
</reference>